<dbReference type="InterPro" id="IPR014153">
    <property type="entry name" value="Ds_break_AddB"/>
</dbReference>
<dbReference type="Pfam" id="PF12705">
    <property type="entry name" value="PDDEXK_1"/>
    <property type="match status" value="1"/>
</dbReference>
<sequence length="1017" mass="112901">MSKLITIAPSEPFLERVATEWLKQTDPVGKDKGGPGLLLVPSRRAGRALIEAFLRVLDGEAALLPRIVAINDIDEEAWGGGDADLPPSVEPQRRLATLSLLILQTPIVSQGLDRTKGIDRAWPLAKALADLMDEAERSGVDLSNSLPNAVDEQFSAHWQQTLQFLEIITEIWPQWLQEEGVSNPIARQVARFQEQARSWSHTPPETPVWAIGFADGSAAVSDVLKAVLNLPQGKILLPGVDLGLPDEVWENLPPAHPQAGLREILNALEAERSELVEWRSGRGDKREALFQKVMLPEQAIAVWGQDLRPHDITGLSVLPAEDQQQEAQAIALILRNTVSVPGKTCALVTPDRALARRVGVELLRFGIHVDDSAGEALAQTPVAIFLRLIAMAAEAKLSPVALLAVLKHPLASLGRTPGDCHASARQLERLLLRGPAPAPGIAGLRARLEELHERHRTRQEVYNDESSSADLPDVPEGPEEFIDRIEKAFEPLLTLSEAVPLPDLLEALVKTAEMLAAREDELTASVEEERHPGERLWAGEDGELLSRHLAALIQHTALLPSQKLGHLDSFLNTSMSGQTLTGFRSHRGGVELAHPRVSILGVLESRLLTFDVVVLGGLNETIWPPATDPGPWLSRPMRTKVGLPSPERQTGISAHDFLSKVLSAKEVVFSNAARRDGSPGVPARWMVRLNAFLGGRGQKLPIHPALSWQRKMDQPLDGAETISPPEPRPPVALRPRRLSITEIERWMQDPYEIYAKHILKLRALDPLEEGAEHVDFGIIVHAGMERIFKRYPHTWPENIDQKLKEIFFEELKKLNLHPARLNWWRPRLDRIADWVVQQEQAHREERKIVQRYIEASASYILQADYAPFKLTGRADRIDVADDGLATILDYKTGQPPTGAKVEGGWSVQLVLEGALLAQGGFKDIPSLSTTRLLYWHLTGNNKSGEEKEVPGSRAKRSAEDLIKDALENLRSLVNAYDDLNQAYRSQPWAHYIPRYTDYAQLARVYEWRAAYAEGNEG</sequence>
<dbReference type="EMBL" id="CP038141">
    <property type="protein sequence ID" value="QDH16663.1"/>
    <property type="molecule type" value="Genomic_DNA"/>
</dbReference>
<feature type="domain" description="PD-(D/E)XK endonuclease-like" evidence="2">
    <location>
        <begin position="737"/>
        <end position="970"/>
    </location>
</feature>
<dbReference type="OrthoDB" id="9780606at2"/>
<accession>A0A4Y6UGI7</accession>
<gene>
    <name evidence="3" type="primary">addB</name>
    <name evidence="3" type="ORF">E3D00_03040</name>
</gene>
<feature type="coiled-coil region" evidence="1">
    <location>
        <begin position="955"/>
        <end position="982"/>
    </location>
</feature>
<keyword evidence="4" id="KW-1185">Reference proteome</keyword>
<evidence type="ECO:0000313" key="4">
    <source>
        <dbReference type="Proteomes" id="UP000316313"/>
    </source>
</evidence>
<reference evidence="3 4" key="1">
    <citation type="submission" date="2019-03" db="EMBL/GenBank/DDBJ databases">
        <title>The complete genome sequence of Swingsia samuiensis NBRC107927(T).</title>
        <authorList>
            <person name="Chua K.-O."/>
            <person name="Chan K.-G."/>
            <person name="See-Too W.-S."/>
        </authorList>
    </citation>
    <scope>NUCLEOTIDE SEQUENCE [LARGE SCALE GENOMIC DNA]</scope>
    <source>
        <strain evidence="3 4">AH83</strain>
    </source>
</reference>
<organism evidence="3 4">
    <name type="scientific">Swingsia samuiensis</name>
    <dbReference type="NCBI Taxonomy" id="1293412"/>
    <lineage>
        <taxon>Bacteria</taxon>
        <taxon>Pseudomonadati</taxon>
        <taxon>Pseudomonadota</taxon>
        <taxon>Alphaproteobacteria</taxon>
        <taxon>Acetobacterales</taxon>
        <taxon>Acetobacteraceae</taxon>
        <taxon>Swingsia</taxon>
    </lineage>
</organism>
<name>A0A4Y6UGI7_9PROT</name>
<evidence type="ECO:0000313" key="3">
    <source>
        <dbReference type="EMBL" id="QDH16663.1"/>
    </source>
</evidence>
<dbReference type="KEGG" id="ssam:E3D00_03040"/>
<dbReference type="InterPro" id="IPR027417">
    <property type="entry name" value="P-loop_NTPase"/>
</dbReference>
<proteinExistence type="predicted"/>
<dbReference type="NCBIfam" id="TIGR02786">
    <property type="entry name" value="addB_alphas"/>
    <property type="match status" value="1"/>
</dbReference>
<keyword evidence="1" id="KW-0175">Coiled coil</keyword>
<dbReference type="InterPro" id="IPR038726">
    <property type="entry name" value="PDDEXK_AddAB-type"/>
</dbReference>
<dbReference type="RefSeq" id="WP_141459834.1">
    <property type="nucleotide sequence ID" value="NZ_CP038141.1"/>
</dbReference>
<protein>
    <submittedName>
        <fullName evidence="3">Double-strand break repair protein AddB</fullName>
    </submittedName>
</protein>
<evidence type="ECO:0000259" key="2">
    <source>
        <dbReference type="Pfam" id="PF12705"/>
    </source>
</evidence>
<dbReference type="SUPFAM" id="SSF52540">
    <property type="entry name" value="P-loop containing nucleoside triphosphate hydrolases"/>
    <property type="match status" value="1"/>
</dbReference>
<dbReference type="AlphaFoldDB" id="A0A4Y6UGI7"/>
<dbReference type="Gene3D" id="3.90.320.10">
    <property type="match status" value="1"/>
</dbReference>
<evidence type="ECO:0000256" key="1">
    <source>
        <dbReference type="SAM" id="Coils"/>
    </source>
</evidence>
<dbReference type="InterPro" id="IPR011604">
    <property type="entry name" value="PDDEXK-like_dom_sf"/>
</dbReference>
<dbReference type="Proteomes" id="UP000316313">
    <property type="component" value="Chromosome"/>
</dbReference>